<dbReference type="EMBL" id="WOBN01000046">
    <property type="protein sequence ID" value="MUK51389.1"/>
    <property type="molecule type" value="Genomic_DNA"/>
</dbReference>
<gene>
    <name evidence="1" type="ORF">GNP88_20000</name>
</gene>
<evidence type="ECO:0000313" key="2">
    <source>
        <dbReference type="Proteomes" id="UP000448038"/>
    </source>
</evidence>
<dbReference type="AlphaFoldDB" id="A0A844P7D0"/>
<dbReference type="Proteomes" id="UP000448038">
    <property type="component" value="Unassembled WGS sequence"/>
</dbReference>
<comment type="caution">
    <text evidence="1">The sequence shown here is derived from an EMBL/GenBank/DDBJ whole genome shotgun (WGS) entry which is preliminary data.</text>
</comment>
<proteinExistence type="predicted"/>
<evidence type="ECO:0000313" key="1">
    <source>
        <dbReference type="EMBL" id="MUK51389.1"/>
    </source>
</evidence>
<reference evidence="1 2" key="1">
    <citation type="submission" date="2019-11" db="EMBL/GenBank/DDBJ databases">
        <title>Using colonization assays and comparative genomics to discover symbiosis behaviors and factors in Vibrio fischeri.</title>
        <authorList>
            <person name="Bongrand C."/>
            <person name="Moriano-Gutierrez S."/>
            <person name="Arevalo P."/>
            <person name="Mcfall-Ngai M."/>
            <person name="Visick K."/>
            <person name="Polz M.F."/>
            <person name="Ruby E.G."/>
        </authorList>
    </citation>
    <scope>NUCLEOTIDE SEQUENCE [LARGE SCALE GENOMIC DNA]</scope>
    <source>
        <strain evidence="2">emors.4.1</strain>
    </source>
</reference>
<organism evidence="1 2">
    <name type="scientific">Aliivibrio fischeri</name>
    <name type="common">Vibrio fischeri</name>
    <dbReference type="NCBI Taxonomy" id="668"/>
    <lineage>
        <taxon>Bacteria</taxon>
        <taxon>Pseudomonadati</taxon>
        <taxon>Pseudomonadota</taxon>
        <taxon>Gammaproteobacteria</taxon>
        <taxon>Vibrionales</taxon>
        <taxon>Vibrionaceae</taxon>
        <taxon>Aliivibrio</taxon>
    </lineage>
</organism>
<protein>
    <submittedName>
        <fullName evidence="1">Uncharacterized protein</fullName>
    </submittedName>
</protein>
<name>A0A844P7D0_ALIFS</name>
<accession>A0A844P7D0</accession>
<dbReference type="RefSeq" id="WP_155656726.1">
    <property type="nucleotide sequence ID" value="NZ_WOBN01000046.1"/>
</dbReference>
<sequence>MSEYFLMRQSSGAIIEVSEKDESYLPFSDWACVPTKPIRMYETFKPEGDYDVPECAEFPRVGLAKRVVLEAGLQYTYGVNWVPANLTNNKVNRDYFYINCMPEIKCVDLVNSEYSMVRPNGTIRGLEKLALDDSLLSVIPLNHRLIFKMKESARVLFHKSVVERIMATNPINTTFIPCEYFV</sequence>